<reference evidence="3 4" key="1">
    <citation type="submission" date="2019-01" db="EMBL/GenBank/DDBJ databases">
        <title>Draft Genome Sequencing of Zygosaccharomyces mellis Ca-7.</title>
        <authorList>
            <person name="Shiwa Y."/>
            <person name="Kanesaki Y."/>
            <person name="Ishige T."/>
            <person name="Mura K."/>
            <person name="Hori T."/>
            <person name="Tamura T."/>
        </authorList>
    </citation>
    <scope>NUCLEOTIDE SEQUENCE [LARGE SCALE GENOMIC DNA]</scope>
    <source>
        <strain evidence="3 4">Ca-7</strain>
    </source>
</reference>
<dbReference type="InterPro" id="IPR036020">
    <property type="entry name" value="WW_dom_sf"/>
</dbReference>
<feature type="domain" description="WW" evidence="2">
    <location>
        <begin position="56"/>
        <end position="89"/>
    </location>
</feature>
<dbReference type="InterPro" id="IPR036517">
    <property type="entry name" value="FF_domain_sf"/>
</dbReference>
<dbReference type="GO" id="GO:0003723">
    <property type="term" value="F:RNA binding"/>
    <property type="evidence" value="ECO:0007669"/>
    <property type="project" value="TreeGrafter"/>
</dbReference>
<dbReference type="GO" id="GO:0005685">
    <property type="term" value="C:U1 snRNP"/>
    <property type="evidence" value="ECO:0007669"/>
    <property type="project" value="TreeGrafter"/>
</dbReference>
<feature type="domain" description="WW" evidence="2">
    <location>
        <begin position="1"/>
        <end position="32"/>
    </location>
</feature>
<dbReference type="AlphaFoldDB" id="A0A4C2E0T3"/>
<dbReference type="GO" id="GO:0045292">
    <property type="term" value="P:mRNA cis splicing, via spliceosome"/>
    <property type="evidence" value="ECO:0007669"/>
    <property type="project" value="InterPro"/>
</dbReference>
<dbReference type="OrthoDB" id="410044at2759"/>
<dbReference type="SUPFAM" id="SSF81698">
    <property type="entry name" value="FF domain"/>
    <property type="match status" value="1"/>
</dbReference>
<accession>A0A4C2E0T3</accession>
<dbReference type="PROSITE" id="PS50020">
    <property type="entry name" value="WW_DOMAIN_2"/>
    <property type="match status" value="2"/>
</dbReference>
<dbReference type="PANTHER" id="PTHR11864">
    <property type="entry name" value="PRE-MRNA-PROCESSING PROTEIN PRP40"/>
    <property type="match status" value="1"/>
</dbReference>
<protein>
    <recommendedName>
        <fullName evidence="2">WW domain-containing protein</fullName>
    </recommendedName>
</protein>
<evidence type="ECO:0000256" key="1">
    <source>
        <dbReference type="SAM" id="MobiDB-lite"/>
    </source>
</evidence>
<dbReference type="Pfam" id="PF00397">
    <property type="entry name" value="WW"/>
    <property type="match status" value="1"/>
</dbReference>
<sequence length="453" mass="53191">MAPVWRVYAAPDGRKYYYNAVTKHSTWYKPESFNEIDENREVKRFKKIESKPHVALELYHSWYLIICDTGKKFYYNAESNESIWNLPDEASRKLIDTLERNKLVALVGLARGYSFGGLHVYDELVADLASLKQESEAKRLAEGGATSEKNEKEIKEESKDQGQDQDQAFEGDTDGKKGLVTGYSSSSDDEVEVEDGKPQSILAIESIEDPINTPEDKKALWNLFTRYELNPYSAWPFEMKRIRDHPDFCRVLDDSVKEDVFEEWCAHTISGGLNETRLEEHFDEEEEKEEEEDLEPTRFHYLAQIVSKSTITSTTIFMDIRNENKSLFKKYNIKDFISSKKDQESFVSKLLYYYKRMTLEERKEAFIQLLEQNRKTIEENLFDDIGNVRNCLCQEVDTNDSYAVETKLFKMEKFIGLWRNLSNLMEEPKYYILGIREKMLELDNYLKMYVELQ</sequence>
<comment type="caution">
    <text evidence="3">The sequence shown here is derived from an EMBL/GenBank/DDBJ whole genome shotgun (WGS) entry which is preliminary data.</text>
</comment>
<dbReference type="PANTHER" id="PTHR11864:SF30">
    <property type="entry name" value="PRE-MRNA-SPLICING FACTOR URN1"/>
    <property type="match status" value="1"/>
</dbReference>
<evidence type="ECO:0000259" key="2">
    <source>
        <dbReference type="PROSITE" id="PS50020"/>
    </source>
</evidence>
<dbReference type="Gene3D" id="2.20.70.10">
    <property type="match status" value="2"/>
</dbReference>
<dbReference type="SUPFAM" id="SSF51045">
    <property type="entry name" value="WW domain"/>
    <property type="match status" value="2"/>
</dbReference>
<dbReference type="Gene3D" id="1.10.10.440">
    <property type="entry name" value="FF domain"/>
    <property type="match status" value="1"/>
</dbReference>
<dbReference type="InterPro" id="IPR002713">
    <property type="entry name" value="FF_domain"/>
</dbReference>
<proteinExistence type="predicted"/>
<dbReference type="EMBL" id="BIMX01000002">
    <property type="protein sequence ID" value="GCE97757.1"/>
    <property type="molecule type" value="Genomic_DNA"/>
</dbReference>
<evidence type="ECO:0000313" key="4">
    <source>
        <dbReference type="Proteomes" id="UP000301737"/>
    </source>
</evidence>
<feature type="compositionally biased region" description="Basic and acidic residues" evidence="1">
    <location>
        <begin position="148"/>
        <end position="162"/>
    </location>
</feature>
<dbReference type="GO" id="GO:0071004">
    <property type="term" value="C:U2-type prespliceosome"/>
    <property type="evidence" value="ECO:0007669"/>
    <property type="project" value="TreeGrafter"/>
</dbReference>
<organism evidence="3 4">
    <name type="scientific">Zygosaccharomyces mellis</name>
    <dbReference type="NCBI Taxonomy" id="42258"/>
    <lineage>
        <taxon>Eukaryota</taxon>
        <taxon>Fungi</taxon>
        <taxon>Dikarya</taxon>
        <taxon>Ascomycota</taxon>
        <taxon>Saccharomycotina</taxon>
        <taxon>Saccharomycetes</taxon>
        <taxon>Saccharomycetales</taxon>
        <taxon>Saccharomycetaceae</taxon>
        <taxon>Zygosaccharomyces</taxon>
    </lineage>
</organism>
<keyword evidence="4" id="KW-1185">Reference proteome</keyword>
<dbReference type="InterPro" id="IPR001202">
    <property type="entry name" value="WW_dom"/>
</dbReference>
<gene>
    <name evidence="3" type="ORF">ZYGM_004852</name>
</gene>
<dbReference type="InterPro" id="IPR039726">
    <property type="entry name" value="Prp40-like"/>
</dbReference>
<dbReference type="SMART" id="SM00456">
    <property type="entry name" value="WW"/>
    <property type="match status" value="2"/>
</dbReference>
<dbReference type="SMART" id="SM00441">
    <property type="entry name" value="FF"/>
    <property type="match status" value="1"/>
</dbReference>
<name>A0A4C2E0T3_9SACH</name>
<dbReference type="PROSITE" id="PS01159">
    <property type="entry name" value="WW_DOMAIN_1"/>
    <property type="match status" value="1"/>
</dbReference>
<dbReference type="Proteomes" id="UP000301737">
    <property type="component" value="Unassembled WGS sequence"/>
</dbReference>
<evidence type="ECO:0000313" key="3">
    <source>
        <dbReference type="EMBL" id="GCE97757.1"/>
    </source>
</evidence>
<feature type="region of interest" description="Disordered" evidence="1">
    <location>
        <begin position="139"/>
        <end position="196"/>
    </location>
</feature>
<dbReference type="CDD" id="cd00201">
    <property type="entry name" value="WW"/>
    <property type="match status" value="1"/>
</dbReference>